<protein>
    <submittedName>
        <fullName evidence="1">Uncharacterized protein</fullName>
    </submittedName>
</protein>
<gene>
    <name evidence="1" type="ORF">H206_06168</name>
</gene>
<proteinExistence type="predicted"/>
<dbReference type="Proteomes" id="UP000287853">
    <property type="component" value="Unassembled WGS sequence"/>
</dbReference>
<reference evidence="1 2" key="1">
    <citation type="submission" date="2017-01" db="EMBL/GenBank/DDBJ databases">
        <title>The cable genome- insights into the physiology and evolution of filamentous bacteria capable of sulfide oxidation via long distance electron transfer.</title>
        <authorList>
            <person name="Schreiber L."/>
            <person name="Bjerg J.T."/>
            <person name="Boggild A."/>
            <person name="Van De Vossenberg J."/>
            <person name="Meysman F."/>
            <person name="Nielsen L.P."/>
            <person name="Schramm A."/>
            <person name="Kjeldsen K.U."/>
        </authorList>
    </citation>
    <scope>NUCLEOTIDE SEQUENCE [LARGE SCALE GENOMIC DNA]</scope>
    <source>
        <strain evidence="1">MCF</strain>
    </source>
</reference>
<keyword evidence="2" id="KW-1185">Reference proteome</keyword>
<evidence type="ECO:0000313" key="2">
    <source>
        <dbReference type="Proteomes" id="UP000287853"/>
    </source>
</evidence>
<organism evidence="1 2">
    <name type="scientific">Candidatus Electrothrix aarhusensis</name>
    <dbReference type="NCBI Taxonomy" id="1859131"/>
    <lineage>
        <taxon>Bacteria</taxon>
        <taxon>Pseudomonadati</taxon>
        <taxon>Thermodesulfobacteriota</taxon>
        <taxon>Desulfobulbia</taxon>
        <taxon>Desulfobulbales</taxon>
        <taxon>Desulfobulbaceae</taxon>
        <taxon>Candidatus Electrothrix</taxon>
    </lineage>
</organism>
<dbReference type="EMBL" id="MTKO01000030">
    <property type="protein sequence ID" value="RWX47641.1"/>
    <property type="molecule type" value="Genomic_DNA"/>
</dbReference>
<name>A0A444J3A6_9BACT</name>
<comment type="caution">
    <text evidence="1">The sequence shown here is derived from an EMBL/GenBank/DDBJ whole genome shotgun (WGS) entry which is preliminary data.</text>
</comment>
<sequence>MSESEEFELKLLKISGELASAFAEECKGDSLKLFTEKVNSIHRELRNKILGEKKFANSNDVITLEIYCIALRSASNCCKQESLMDNMMSLYDDLRKLYDNKPKGGMNVKTIN</sequence>
<dbReference type="AlphaFoldDB" id="A0A444J3A6"/>
<evidence type="ECO:0000313" key="1">
    <source>
        <dbReference type="EMBL" id="RWX47641.1"/>
    </source>
</evidence>
<accession>A0A444J3A6</accession>